<comment type="caution">
    <text evidence="1">The sequence shown here is derived from an EMBL/GenBank/DDBJ whole genome shotgun (WGS) entry which is preliminary data.</text>
</comment>
<dbReference type="EMBL" id="BONY01000004">
    <property type="protein sequence ID" value="GIH02788.1"/>
    <property type="molecule type" value="Genomic_DNA"/>
</dbReference>
<sequence length="71" mass="8302">MLDNVDVDIRVGDLSDPPCMDLVARERIVFLRKDMSEPTHRPDVLKVDQSIQIMETGKSQQHRWILIQCLR</sequence>
<dbReference type="AlphaFoldDB" id="A0A8J3VE61"/>
<keyword evidence="2" id="KW-1185">Reference proteome</keyword>
<name>A0A8J3VE61_9ACTN</name>
<proteinExistence type="predicted"/>
<dbReference type="Proteomes" id="UP000612899">
    <property type="component" value="Unassembled WGS sequence"/>
</dbReference>
<organism evidence="1 2">
    <name type="scientific">Rhizocola hellebori</name>
    <dbReference type="NCBI Taxonomy" id="1392758"/>
    <lineage>
        <taxon>Bacteria</taxon>
        <taxon>Bacillati</taxon>
        <taxon>Actinomycetota</taxon>
        <taxon>Actinomycetes</taxon>
        <taxon>Micromonosporales</taxon>
        <taxon>Micromonosporaceae</taxon>
        <taxon>Rhizocola</taxon>
    </lineage>
</organism>
<accession>A0A8J3VE61</accession>
<evidence type="ECO:0000313" key="1">
    <source>
        <dbReference type="EMBL" id="GIH02788.1"/>
    </source>
</evidence>
<evidence type="ECO:0000313" key="2">
    <source>
        <dbReference type="Proteomes" id="UP000612899"/>
    </source>
</evidence>
<protein>
    <submittedName>
        <fullName evidence="1">Uncharacterized protein</fullName>
    </submittedName>
</protein>
<reference evidence="1" key="1">
    <citation type="submission" date="2021-01" db="EMBL/GenBank/DDBJ databases">
        <title>Whole genome shotgun sequence of Rhizocola hellebori NBRC 109834.</title>
        <authorList>
            <person name="Komaki H."/>
            <person name="Tamura T."/>
        </authorList>
    </citation>
    <scope>NUCLEOTIDE SEQUENCE</scope>
    <source>
        <strain evidence="1">NBRC 109834</strain>
    </source>
</reference>
<gene>
    <name evidence="1" type="ORF">Rhe02_08550</name>
</gene>